<keyword evidence="1 2" id="KW-0728">SH3 domain</keyword>
<dbReference type="SUPFAM" id="SSF50044">
    <property type="entry name" value="SH3-domain"/>
    <property type="match status" value="1"/>
</dbReference>
<evidence type="ECO:0000313" key="6">
    <source>
        <dbReference type="Proteomes" id="UP000699462"/>
    </source>
</evidence>
<dbReference type="InterPro" id="IPR036028">
    <property type="entry name" value="SH3-like_dom_sf"/>
</dbReference>
<sequence>MGNCIPSSLQVDQLVASPRLNGSSLPNDPSENRASGTEEEESSANSVLLVEHTHALKTGPLGALYSRLFVRAPSHEQNAGQICPGNICERRTKIVANNSGFNLSSRISISSQSIQTIVACQTSVTKSAKPDFKESPRFVSQTSLCTACPGNCTGMQSFTCRPDTRTFTLKIAENVTGNLLVNTFKDAVHHKDIEQTDRLAEKHNGSPEDSGLGSCSVCGPIGKSDFTDSGCPTEVNKDDNCNENRWGLRLHLTRRSETDCNKMCCPPVPPRINCHDSFDRRYRRAPPEYINHFEKLNEKSCLYHSKHIGSAEEHPRHKPSSHLTPRPVPSKSQEGRKEEQIESNIVLCIEGYARQNESELSVYPGEKLLVVDREPRSNSGVDRGGGFWWLVKRIDTKAHCIDDRNGSHQGRVPADRLQPVTVLPVNHEAWYQVDRVEADRMLLQMGNSVGTYILRPSSVCAVLLNQMFSKPLTVQQPLIQICLTKPMKVALFVWTNYVLVILSFKISDMQSSFVKQPTFSVDL</sequence>
<organism evidence="5 6">
    <name type="scientific">Paragonimus westermani</name>
    <dbReference type="NCBI Taxonomy" id="34504"/>
    <lineage>
        <taxon>Eukaryota</taxon>
        <taxon>Metazoa</taxon>
        <taxon>Spiralia</taxon>
        <taxon>Lophotrochozoa</taxon>
        <taxon>Platyhelminthes</taxon>
        <taxon>Trematoda</taxon>
        <taxon>Digenea</taxon>
        <taxon>Plagiorchiida</taxon>
        <taxon>Troglotremata</taxon>
        <taxon>Troglotrematidae</taxon>
        <taxon>Paragonimus</taxon>
    </lineage>
</organism>
<dbReference type="InterPro" id="IPR001452">
    <property type="entry name" value="SH3_domain"/>
</dbReference>
<evidence type="ECO:0000313" key="5">
    <source>
        <dbReference type="EMBL" id="KAF8568771.1"/>
    </source>
</evidence>
<dbReference type="AlphaFoldDB" id="A0A8T0DPY3"/>
<reference evidence="5 6" key="1">
    <citation type="submission" date="2019-07" db="EMBL/GenBank/DDBJ databases">
        <title>Annotation for the trematode Paragonimus westermani.</title>
        <authorList>
            <person name="Choi Y.-J."/>
        </authorList>
    </citation>
    <scope>NUCLEOTIDE SEQUENCE [LARGE SCALE GENOMIC DNA]</scope>
    <source>
        <strain evidence="5">180907_Pwestermani</strain>
    </source>
</reference>
<protein>
    <recommendedName>
        <fullName evidence="4">SH3 domain-containing protein</fullName>
    </recommendedName>
</protein>
<evidence type="ECO:0000256" key="2">
    <source>
        <dbReference type="PROSITE-ProRule" id="PRU00192"/>
    </source>
</evidence>
<accession>A0A8T0DPY3</accession>
<dbReference type="EMBL" id="JTDF01002455">
    <property type="protein sequence ID" value="KAF8568771.1"/>
    <property type="molecule type" value="Genomic_DNA"/>
</dbReference>
<evidence type="ECO:0000256" key="3">
    <source>
        <dbReference type="SAM" id="MobiDB-lite"/>
    </source>
</evidence>
<feature type="compositionally biased region" description="Polar residues" evidence="3">
    <location>
        <begin position="20"/>
        <end position="35"/>
    </location>
</feature>
<feature type="region of interest" description="Disordered" evidence="3">
    <location>
        <begin position="17"/>
        <end position="46"/>
    </location>
</feature>
<evidence type="ECO:0000259" key="4">
    <source>
        <dbReference type="PROSITE" id="PS50002"/>
    </source>
</evidence>
<proteinExistence type="predicted"/>
<keyword evidence="6" id="KW-1185">Reference proteome</keyword>
<dbReference type="PROSITE" id="PS50002">
    <property type="entry name" value="SH3"/>
    <property type="match status" value="1"/>
</dbReference>
<comment type="caution">
    <text evidence="5">The sequence shown here is derived from an EMBL/GenBank/DDBJ whole genome shotgun (WGS) entry which is preliminary data.</text>
</comment>
<name>A0A8T0DPY3_9TREM</name>
<gene>
    <name evidence="5" type="ORF">P879_01795</name>
</gene>
<feature type="domain" description="SH3" evidence="4">
    <location>
        <begin position="341"/>
        <end position="422"/>
    </location>
</feature>
<evidence type="ECO:0000256" key="1">
    <source>
        <dbReference type="ARBA" id="ARBA00022443"/>
    </source>
</evidence>
<feature type="region of interest" description="Disordered" evidence="3">
    <location>
        <begin position="310"/>
        <end position="339"/>
    </location>
</feature>
<dbReference type="OrthoDB" id="4062651at2759"/>
<dbReference type="Proteomes" id="UP000699462">
    <property type="component" value="Unassembled WGS sequence"/>
</dbReference>